<reference evidence="1 2" key="1">
    <citation type="submission" date="2011-05" db="EMBL/GenBank/DDBJ databases">
        <title>Complete sequence of chromosome of Frankia symbiont of Datisca glomerata.</title>
        <authorList>
            <consortium name="US DOE Joint Genome Institute"/>
            <person name="Lucas S."/>
            <person name="Han J."/>
            <person name="Lapidus A."/>
            <person name="Cheng J.-F."/>
            <person name="Goodwin L."/>
            <person name="Pitluck S."/>
            <person name="Peters L."/>
            <person name="Mikhailova N."/>
            <person name="Chertkov O."/>
            <person name="Teshima H."/>
            <person name="Han C."/>
            <person name="Tapia R."/>
            <person name="Land M."/>
            <person name="Hauser L."/>
            <person name="Kyrpides N."/>
            <person name="Ivanova N."/>
            <person name="Pagani I."/>
            <person name="Berry A."/>
            <person name="Pawlowski K."/>
            <person name="Persson T."/>
            <person name="Vanden Heuvel B."/>
            <person name="Benson D."/>
            <person name="Woyke T."/>
        </authorList>
    </citation>
    <scope>NUCLEOTIDE SEQUENCE [LARGE SCALE GENOMIC DNA]</scope>
    <source>
        <strain evidence="2">4085684</strain>
    </source>
</reference>
<keyword evidence="2" id="KW-1185">Reference proteome</keyword>
<evidence type="ECO:0008006" key="3">
    <source>
        <dbReference type="Google" id="ProtNLM"/>
    </source>
</evidence>
<dbReference type="AlphaFoldDB" id="F8B5G2"/>
<dbReference type="Proteomes" id="UP000001549">
    <property type="component" value="Chromosome"/>
</dbReference>
<sequence>MVRGATLGRVTTTALQWLSPTGPTADTPPRLPGSVRRTSTVDVLCPDGTESPVVIVGRARDLRTIGERAETDSDARVVAEAGVQVTIDYFGDRTVTSIDCDPAVAGSDALLGARAGSGFRTALDRAVPELTAGGTLLGLLLDEVPVVMLISSSMIVRTAGVPFTDVRMPPVNVCAGWVAGGGLDVANREDPSALLGRGPNAPRLEDDSDPLGWHVAPPLPPGSIRRRRRIDVAPGPRPGEAVVDGLFRDIYHDLDGSEAIVHEYAVNATIDLATATINAAVATPRVLPGPQCPLAATSVNRVLGQRLPGLRSELRSSMTGPTTCTHLTDQLRALADIHALLPLLA</sequence>
<gene>
    <name evidence="1" type="ordered locus">FsymDg_0475</name>
</gene>
<accession>F8B5G2</accession>
<dbReference type="eggNOG" id="ENOG5032UAQ">
    <property type="taxonomic scope" value="Bacteria"/>
</dbReference>
<evidence type="ECO:0000313" key="2">
    <source>
        <dbReference type="Proteomes" id="UP000001549"/>
    </source>
</evidence>
<dbReference type="InterPro" id="IPR021312">
    <property type="entry name" value="DUF2889"/>
</dbReference>
<organism evidence="1 2">
    <name type="scientific">Candidatus Protofrankia datiscae</name>
    <dbReference type="NCBI Taxonomy" id="2716812"/>
    <lineage>
        <taxon>Bacteria</taxon>
        <taxon>Bacillati</taxon>
        <taxon>Actinomycetota</taxon>
        <taxon>Actinomycetes</taxon>
        <taxon>Frankiales</taxon>
        <taxon>Frankiaceae</taxon>
        <taxon>Protofrankia</taxon>
    </lineage>
</organism>
<evidence type="ECO:0000313" key="1">
    <source>
        <dbReference type="EMBL" id="AEH08019.1"/>
    </source>
</evidence>
<name>F8B5G2_9ACTN</name>
<dbReference type="HOGENOM" id="CLU_049719_0_0_11"/>
<proteinExistence type="predicted"/>
<dbReference type="RefSeq" id="WP_013872009.1">
    <property type="nucleotide sequence ID" value="NC_015656.1"/>
</dbReference>
<protein>
    <recommendedName>
        <fullName evidence="3">DUF2889 domain-containing protein</fullName>
    </recommendedName>
</protein>
<dbReference type="KEGG" id="fsy:FsymDg_0475"/>
<dbReference type="Pfam" id="PF11136">
    <property type="entry name" value="DUF2889"/>
    <property type="match status" value="1"/>
</dbReference>
<dbReference type="EMBL" id="CP002801">
    <property type="protein sequence ID" value="AEH08019.1"/>
    <property type="molecule type" value="Genomic_DNA"/>
</dbReference>